<evidence type="ECO:0000313" key="1">
    <source>
        <dbReference type="EMBL" id="TWI93414.1"/>
    </source>
</evidence>
<sequence>MFFIQERSLGNTVHFHVFRVRHENKFASVRKQILQTETANTPDPASKRSLSGLTKPYLRPKLSRQIFMDILSLRSSSAPWSLIRASIFYRANRAYDTTAQFHKNPRAAGSRLRLQSLAQAHNSNSADRPEIKTRQFLSARLKPRPHRITLPLRQQDK</sequence>
<protein>
    <submittedName>
        <fullName evidence="1">Uncharacterized protein</fullName>
    </submittedName>
</protein>
<dbReference type="Proteomes" id="UP000320593">
    <property type="component" value="Unassembled WGS sequence"/>
</dbReference>
<organism evidence="1 2">
    <name type="scientific">Roseibium hamelinense</name>
    <dbReference type="NCBI Taxonomy" id="150831"/>
    <lineage>
        <taxon>Bacteria</taxon>
        <taxon>Pseudomonadati</taxon>
        <taxon>Pseudomonadota</taxon>
        <taxon>Alphaproteobacteria</taxon>
        <taxon>Hyphomicrobiales</taxon>
        <taxon>Stappiaceae</taxon>
        <taxon>Roseibium</taxon>
    </lineage>
</organism>
<dbReference type="AlphaFoldDB" id="A0A562TJ55"/>
<proteinExistence type="predicted"/>
<name>A0A562TJ55_9HYPH</name>
<evidence type="ECO:0000313" key="2">
    <source>
        <dbReference type="Proteomes" id="UP000320593"/>
    </source>
</evidence>
<reference evidence="1 2" key="1">
    <citation type="submission" date="2019-07" db="EMBL/GenBank/DDBJ databases">
        <title>Genomic Encyclopedia of Archaeal and Bacterial Type Strains, Phase II (KMG-II): from individual species to whole genera.</title>
        <authorList>
            <person name="Goeker M."/>
        </authorList>
    </citation>
    <scope>NUCLEOTIDE SEQUENCE [LARGE SCALE GENOMIC DNA]</scope>
    <source>
        <strain evidence="1 2">ATCC BAA-252</strain>
    </source>
</reference>
<gene>
    <name evidence="1" type="ORF">JM93_00971</name>
</gene>
<dbReference type="EMBL" id="VLLF01000001">
    <property type="protein sequence ID" value="TWI93414.1"/>
    <property type="molecule type" value="Genomic_DNA"/>
</dbReference>
<keyword evidence="2" id="KW-1185">Reference proteome</keyword>
<comment type="caution">
    <text evidence="1">The sequence shown here is derived from an EMBL/GenBank/DDBJ whole genome shotgun (WGS) entry which is preliminary data.</text>
</comment>
<accession>A0A562TJ55</accession>